<keyword evidence="3" id="KW-1185">Reference proteome</keyword>
<dbReference type="Gene3D" id="3.50.50.60">
    <property type="entry name" value="FAD/NAD(P)-binding domain"/>
    <property type="match status" value="1"/>
</dbReference>
<evidence type="ECO:0000313" key="3">
    <source>
        <dbReference type="Proteomes" id="UP000076400"/>
    </source>
</evidence>
<dbReference type="AlphaFoldDB" id="A0A154VRG7"/>
<comment type="caution">
    <text evidence="2">The sequence shown here is derived from an EMBL/GenBank/DDBJ whole genome shotgun (WGS) entry which is preliminary data.</text>
</comment>
<gene>
    <name evidence="2" type="ORF">AUP43_12430</name>
</gene>
<dbReference type="PANTHER" id="PTHR42923">
    <property type="entry name" value="PROTOPORPHYRINOGEN OXIDASE"/>
    <property type="match status" value="1"/>
</dbReference>
<accession>A0A154VRG7</accession>
<dbReference type="GO" id="GO:0016491">
    <property type="term" value="F:oxidoreductase activity"/>
    <property type="evidence" value="ECO:0007669"/>
    <property type="project" value="InterPro"/>
</dbReference>
<dbReference type="EMBL" id="LPXN01000139">
    <property type="protein sequence ID" value="KZD03902.1"/>
    <property type="molecule type" value="Genomic_DNA"/>
</dbReference>
<feature type="domain" description="Amine oxidase" evidence="1">
    <location>
        <begin position="12"/>
        <end position="407"/>
    </location>
</feature>
<name>A0A154VRG7_9PROT</name>
<dbReference type="SUPFAM" id="SSF51905">
    <property type="entry name" value="FAD/NAD(P)-binding domain"/>
    <property type="match status" value="1"/>
</dbReference>
<dbReference type="Proteomes" id="UP000076400">
    <property type="component" value="Unassembled WGS sequence"/>
</dbReference>
<dbReference type="InterPro" id="IPR017830">
    <property type="entry name" value="SQase_HpnE"/>
</dbReference>
<proteinExistence type="predicted"/>
<dbReference type="NCBIfam" id="TIGR03467">
    <property type="entry name" value="HpnE"/>
    <property type="match status" value="1"/>
</dbReference>
<dbReference type="Pfam" id="PF01593">
    <property type="entry name" value="Amino_oxidase"/>
    <property type="match status" value="1"/>
</dbReference>
<evidence type="ECO:0000259" key="1">
    <source>
        <dbReference type="Pfam" id="PF01593"/>
    </source>
</evidence>
<dbReference type="InterPro" id="IPR050464">
    <property type="entry name" value="Zeta_carotene_desat/Oxidored"/>
</dbReference>
<sequence length="409" mass="43153">MARRLHVIGAGLAGLSAALHGLAAGWRVTLHEAAGQAGGRCRSYHDPVLGRLIDNGNHLLLSGNRETMAYLRRIGASGTLTGPDAARFPFLDLAGGARWTLRPGWSLPWSAARRAPGTRARDYLPWRLLTATASATVAECLPPGTALERVWRPLLVSALNTPLEHASARLAGRLLRQTLLRGEAACRPLIAADSLDASLIDPALATLARAGADIRFHRRLTGIERSGAGATALLFDAERIALDKDAAILAVSAPAADSLLDLGLPLEHQAIVNGHFRLETPFSLPGGEAFLALVGGTAEWLFRRGGVISTTTSAANGLAEKPAEQIAALLWADIVRALELPGDSAVPSYRIVKEKRATPAQTPAFLAAQPRPSHRRNLALAGDWVATGLPCTVESAVRSGRLAVEAVSN</sequence>
<dbReference type="PANTHER" id="PTHR42923:SF47">
    <property type="entry name" value="BLR3003 PROTEIN"/>
    <property type="match status" value="1"/>
</dbReference>
<evidence type="ECO:0000313" key="2">
    <source>
        <dbReference type="EMBL" id="KZD03902.1"/>
    </source>
</evidence>
<dbReference type="InterPro" id="IPR002937">
    <property type="entry name" value="Amino_oxidase"/>
</dbReference>
<dbReference type="InterPro" id="IPR036188">
    <property type="entry name" value="FAD/NAD-bd_sf"/>
</dbReference>
<protein>
    <recommendedName>
        <fullName evidence="1">Amine oxidase domain-containing protein</fullName>
    </recommendedName>
</protein>
<organism evidence="2 3">
    <name type="scientific">Oceanibaculum pacificum</name>
    <dbReference type="NCBI Taxonomy" id="580166"/>
    <lineage>
        <taxon>Bacteria</taxon>
        <taxon>Pseudomonadati</taxon>
        <taxon>Pseudomonadota</taxon>
        <taxon>Alphaproteobacteria</taxon>
        <taxon>Rhodospirillales</taxon>
        <taxon>Oceanibaculaceae</taxon>
        <taxon>Oceanibaculum</taxon>
    </lineage>
</organism>
<dbReference type="STRING" id="580166.AUP43_12430"/>
<dbReference type="OrthoDB" id="7849608at2"/>
<dbReference type="RefSeq" id="WP_067558724.1">
    <property type="nucleotide sequence ID" value="NZ_LPXN01000139.1"/>
</dbReference>
<reference evidence="2 3" key="1">
    <citation type="submission" date="2015-12" db="EMBL/GenBank/DDBJ databases">
        <title>Genome sequence of Oceanibaculum pacificum MCCC 1A02656.</title>
        <authorList>
            <person name="Lu L."/>
            <person name="Lai Q."/>
            <person name="Shao Z."/>
            <person name="Qian P."/>
        </authorList>
    </citation>
    <scope>NUCLEOTIDE SEQUENCE [LARGE SCALE GENOMIC DNA]</scope>
    <source>
        <strain evidence="2 3">MCCC 1A02656</strain>
    </source>
</reference>